<dbReference type="EMBL" id="CAAALY010056344">
    <property type="protein sequence ID" value="VEL22425.1"/>
    <property type="molecule type" value="Genomic_DNA"/>
</dbReference>
<gene>
    <name evidence="1" type="ORF">PXEA_LOCUS15865</name>
</gene>
<accession>A0A448WX93</accession>
<dbReference type="AlphaFoldDB" id="A0A448WX93"/>
<comment type="caution">
    <text evidence="1">The sequence shown here is derived from an EMBL/GenBank/DDBJ whole genome shotgun (WGS) entry which is preliminary data.</text>
</comment>
<sequence>MIGFVTDTFRIRSTSRISSSRSNISSMSLTVLSSGMLVYMDCMSKLTNKFIPTSPMFWIF</sequence>
<name>A0A448WX93_9PLAT</name>
<proteinExistence type="predicted"/>
<evidence type="ECO:0000313" key="1">
    <source>
        <dbReference type="EMBL" id="VEL22425.1"/>
    </source>
</evidence>
<organism evidence="1 2">
    <name type="scientific">Protopolystoma xenopodis</name>
    <dbReference type="NCBI Taxonomy" id="117903"/>
    <lineage>
        <taxon>Eukaryota</taxon>
        <taxon>Metazoa</taxon>
        <taxon>Spiralia</taxon>
        <taxon>Lophotrochozoa</taxon>
        <taxon>Platyhelminthes</taxon>
        <taxon>Monogenea</taxon>
        <taxon>Polyopisthocotylea</taxon>
        <taxon>Polystomatidea</taxon>
        <taxon>Polystomatidae</taxon>
        <taxon>Protopolystoma</taxon>
    </lineage>
</organism>
<dbReference type="Proteomes" id="UP000784294">
    <property type="component" value="Unassembled WGS sequence"/>
</dbReference>
<reference evidence="1" key="1">
    <citation type="submission" date="2018-11" db="EMBL/GenBank/DDBJ databases">
        <authorList>
            <consortium name="Pathogen Informatics"/>
        </authorList>
    </citation>
    <scope>NUCLEOTIDE SEQUENCE</scope>
</reference>
<keyword evidence="2" id="KW-1185">Reference proteome</keyword>
<evidence type="ECO:0000313" key="2">
    <source>
        <dbReference type="Proteomes" id="UP000784294"/>
    </source>
</evidence>
<protein>
    <submittedName>
        <fullName evidence="1">Uncharacterized protein</fullName>
    </submittedName>
</protein>